<protein>
    <recommendedName>
        <fullName evidence="4">Peptidase S74 domain-containing protein</fullName>
    </recommendedName>
</protein>
<keyword evidence="3" id="KW-1185">Reference proteome</keyword>
<comment type="caution">
    <text evidence="2">The sequence shown here is derived from an EMBL/GenBank/DDBJ whole genome shotgun (WGS) entry which is preliminary data.</text>
</comment>
<feature type="signal peptide" evidence="1">
    <location>
        <begin position="1"/>
        <end position="19"/>
    </location>
</feature>
<accession>A0A317ESL8</accession>
<gene>
    <name evidence="2" type="ORF">DHW03_03245</name>
</gene>
<proteinExistence type="predicted"/>
<reference evidence="2 3" key="1">
    <citation type="submission" date="2018-05" db="EMBL/GenBank/DDBJ databases">
        <title>Pedobacter paludis sp. nov., isolated from wetland soil.</title>
        <authorList>
            <person name="Zhang Y."/>
            <person name="Wang G."/>
        </authorList>
    </citation>
    <scope>NUCLEOTIDE SEQUENCE [LARGE SCALE GENOMIC DNA]</scope>
    <source>
        <strain evidence="2 3">KCTC22721</strain>
    </source>
</reference>
<sequence length="391" mass="41602">MKKLLLSLIALAITLNALAQDPNILIGLNDAYGIKIKANFPGSTSGWARGYYLTNENNTKNFFGIGVLGYVNNGISSPTYGWIGKDYNDVYMSFISNGNVGIGTTNPSTKLEVVTSSNTNLFGLTKNTIGWGEGPGMAFRNLVNDGTQPDIARIQAGLLSGTSGAVAGSLNFFTKNLNKEVMAMTMAPNGNIGIGTASPTVPLDIISTYNTNLVSLTKNSIVGGEGPEISFRNLVNDGTQPTIAKITSKLLNGGAGAVAGSLSFFTRNNSADVLAMTIAPNGFIGMGTASPKEALSVNGNIRAKEIKVEATNWPDYVFEDGYKVGTLGDLEAYIKANRHLPEMPSAKEAEASGVELGEMNRKLLQKIEELTLYVIEQGKEIAELKKQVRKK</sequence>
<dbReference type="Proteomes" id="UP000245379">
    <property type="component" value="Unassembled WGS sequence"/>
</dbReference>
<dbReference type="EMBL" id="QGNZ01000001">
    <property type="protein sequence ID" value="PWS28863.1"/>
    <property type="molecule type" value="Genomic_DNA"/>
</dbReference>
<feature type="chain" id="PRO_5016466427" description="Peptidase S74 domain-containing protein" evidence="1">
    <location>
        <begin position="20"/>
        <end position="391"/>
    </location>
</feature>
<evidence type="ECO:0008006" key="4">
    <source>
        <dbReference type="Google" id="ProtNLM"/>
    </source>
</evidence>
<evidence type="ECO:0000256" key="1">
    <source>
        <dbReference type="SAM" id="SignalP"/>
    </source>
</evidence>
<evidence type="ECO:0000313" key="3">
    <source>
        <dbReference type="Proteomes" id="UP000245379"/>
    </source>
</evidence>
<dbReference type="RefSeq" id="WP_109924293.1">
    <property type="nucleotide sequence ID" value="NZ_QGNZ01000001.1"/>
</dbReference>
<name>A0A317ESL8_9SPHI</name>
<dbReference type="AlphaFoldDB" id="A0A317ESL8"/>
<keyword evidence="1" id="KW-0732">Signal</keyword>
<dbReference type="OrthoDB" id="9808753at2"/>
<organism evidence="2 3">
    <name type="scientific">Pedobacter yonginense</name>
    <dbReference type="NCBI Taxonomy" id="651869"/>
    <lineage>
        <taxon>Bacteria</taxon>
        <taxon>Pseudomonadati</taxon>
        <taxon>Bacteroidota</taxon>
        <taxon>Sphingobacteriia</taxon>
        <taxon>Sphingobacteriales</taxon>
        <taxon>Sphingobacteriaceae</taxon>
        <taxon>Pedobacter</taxon>
    </lineage>
</organism>
<evidence type="ECO:0000313" key="2">
    <source>
        <dbReference type="EMBL" id="PWS28863.1"/>
    </source>
</evidence>